<keyword evidence="3" id="KW-1185">Reference proteome</keyword>
<evidence type="ECO:0000313" key="3">
    <source>
        <dbReference type="Proteomes" id="UP000247612"/>
    </source>
</evidence>
<proteinExistence type="predicted"/>
<reference evidence="2 3" key="1">
    <citation type="submission" date="2018-05" db="EMBL/GenBank/DDBJ databases">
        <title>Genomic Encyclopedia of Type Strains, Phase IV (KMG-IV): sequencing the most valuable type-strain genomes for metagenomic binning, comparative biology and taxonomic classification.</title>
        <authorList>
            <person name="Goeker M."/>
        </authorList>
    </citation>
    <scope>NUCLEOTIDE SEQUENCE [LARGE SCALE GENOMIC DNA]</scope>
    <source>
        <strain evidence="2 3">JC118</strain>
    </source>
</reference>
<gene>
    <name evidence="2" type="ORF">DES51_101303</name>
    <name evidence="1" type="ORF">MQE39_01910</name>
</gene>
<dbReference type="EMBL" id="QJKH01000001">
    <property type="protein sequence ID" value="PXX81691.1"/>
    <property type="molecule type" value="Genomic_DNA"/>
</dbReference>
<name>A0A2V2EVZ4_9FIRM</name>
<sequence>MRLFNTISKSEKSRRIHKVFRFYYLNPSQEALALYDQYHAHKSEALIDQLRQLILEETDSQEIHTYLD</sequence>
<protein>
    <submittedName>
        <fullName evidence="2">Uncharacterized protein</fullName>
    </submittedName>
</protein>
<reference evidence="1" key="2">
    <citation type="submission" date="2022-03" db="EMBL/GenBank/DDBJ databases">
        <title>First case of bacteraemia caused by Dielma fastidiosa in a patient hospitalised with diverticulitis.</title>
        <authorList>
            <person name="Forman-Ankjaer B."/>
            <person name="Hvid-Jensen F."/>
            <person name="Kobel C.M."/>
            <person name="Greve T."/>
        </authorList>
    </citation>
    <scope>NUCLEOTIDE SEQUENCE</scope>
    <source>
        <strain evidence="1">AUH_DF_2021</strain>
    </source>
</reference>
<evidence type="ECO:0000313" key="2">
    <source>
        <dbReference type="EMBL" id="PXX81691.1"/>
    </source>
</evidence>
<dbReference type="Proteomes" id="UP001276902">
    <property type="component" value="Unassembled WGS sequence"/>
</dbReference>
<dbReference type="EMBL" id="JALDAW010000008">
    <property type="protein sequence ID" value="MDY5166879.1"/>
    <property type="molecule type" value="Genomic_DNA"/>
</dbReference>
<dbReference type="Proteomes" id="UP000247612">
    <property type="component" value="Unassembled WGS sequence"/>
</dbReference>
<evidence type="ECO:0000313" key="1">
    <source>
        <dbReference type="EMBL" id="MDY5166879.1"/>
    </source>
</evidence>
<dbReference type="RefSeq" id="WP_022936608.1">
    <property type="nucleotide sequence ID" value="NZ_BAABZA010000001.1"/>
</dbReference>
<dbReference type="GeneID" id="94441700"/>
<dbReference type="AlphaFoldDB" id="A0A2V2EVZ4"/>
<comment type="caution">
    <text evidence="2">The sequence shown here is derived from an EMBL/GenBank/DDBJ whole genome shotgun (WGS) entry which is preliminary data.</text>
</comment>
<accession>A0A2V2EVZ4</accession>
<organism evidence="2 3">
    <name type="scientific">Dielma fastidiosa</name>
    <dbReference type="NCBI Taxonomy" id="1034346"/>
    <lineage>
        <taxon>Bacteria</taxon>
        <taxon>Bacillati</taxon>
        <taxon>Bacillota</taxon>
        <taxon>Erysipelotrichia</taxon>
        <taxon>Erysipelotrichales</taxon>
        <taxon>Erysipelotrichaceae</taxon>
        <taxon>Dielma</taxon>
    </lineage>
</organism>
<dbReference type="OrthoDB" id="9874458at2"/>